<dbReference type="PANTHER" id="PTHR32479">
    <property type="entry name" value="GLYCOLATE OXIDASE IRON-SULFUR SUBUNIT"/>
    <property type="match status" value="1"/>
</dbReference>
<evidence type="ECO:0000256" key="1">
    <source>
        <dbReference type="ARBA" id="ARBA00022485"/>
    </source>
</evidence>
<dbReference type="Gene3D" id="1.10.1060.10">
    <property type="entry name" value="Alpha-helical ferredoxin"/>
    <property type="match status" value="1"/>
</dbReference>
<proteinExistence type="predicted"/>
<evidence type="ECO:0000313" key="9">
    <source>
        <dbReference type="Proteomes" id="UP000192923"/>
    </source>
</evidence>
<protein>
    <recommendedName>
        <fullName evidence="6">Glycolate oxidase iron-sulfur subunit</fullName>
        <ecNumber evidence="6">1.1.99.14</ecNumber>
    </recommendedName>
</protein>
<sequence length="409" mass="44618">MQTQLADFIKDTPAGREADAILGACVHCGFCNAVCPTYQILGDERDGPRGRIYLLKMMLEGQDTSARTRQHLDRCLTCRACETACPSGVEYGKLLDLGRPLIEAKTRRPWRERLQRLALRKLLAHPRRFGLLLWAARLARPFLPQQFKSKLPAPATPPAPRPTRPHRRKMLMLEGCVQPVLAPSINAATARVLDRLGIGLVPVAGGCCGALSHHLAAQEEARAFMRRNIDAWWPHLQHGAEAIVLTASGCGAMVKEYGHALRHDPAYADKAARVAALALDIGEILAREDLSGFKTTTPRKIAFHSPCTLQHGQKLGGLVESLLVELGFESVPVADGHLCCGSAGTYSLLQPELSQRLLADKLRALQAGGPDCIATANIGCLSHLQTQTDVPVRHWIEWLDESIAPGPDL</sequence>
<dbReference type="PIRSF" id="PIRSF000139">
    <property type="entry name" value="Glc_ox_4Fe-4S"/>
    <property type="match status" value="1"/>
</dbReference>
<dbReference type="SUPFAM" id="SSF54862">
    <property type="entry name" value="4Fe-4S ferredoxins"/>
    <property type="match status" value="1"/>
</dbReference>
<evidence type="ECO:0000256" key="4">
    <source>
        <dbReference type="ARBA" id="ARBA00023004"/>
    </source>
</evidence>
<keyword evidence="4 6" id="KW-0408">Iron</keyword>
<dbReference type="GO" id="GO:0051539">
    <property type="term" value="F:4 iron, 4 sulfur cluster binding"/>
    <property type="evidence" value="ECO:0007669"/>
    <property type="project" value="UniProtKB-UniRule"/>
</dbReference>
<dbReference type="NCBIfam" id="NF008434">
    <property type="entry name" value="PRK11274.1"/>
    <property type="match status" value="1"/>
</dbReference>
<keyword evidence="5 6" id="KW-0411">Iron-sulfur</keyword>
<dbReference type="PROSITE" id="PS51379">
    <property type="entry name" value="4FE4S_FER_2"/>
    <property type="match status" value="2"/>
</dbReference>
<dbReference type="EC" id="1.1.99.14" evidence="6"/>
<evidence type="ECO:0000313" key="8">
    <source>
        <dbReference type="EMBL" id="SMF94033.1"/>
    </source>
</evidence>
<gene>
    <name evidence="8" type="ORF">SAMN02949497_1335</name>
</gene>
<keyword evidence="6" id="KW-0249">Electron transport</keyword>
<accession>A0A1Y6CZN0</accession>
<evidence type="ECO:0000256" key="2">
    <source>
        <dbReference type="ARBA" id="ARBA00022723"/>
    </source>
</evidence>
<dbReference type="InterPro" id="IPR017900">
    <property type="entry name" value="4Fe4S_Fe_S_CS"/>
</dbReference>
<keyword evidence="2 6" id="KW-0479">Metal-binding</keyword>
<evidence type="ECO:0000256" key="5">
    <source>
        <dbReference type="ARBA" id="ARBA00023014"/>
    </source>
</evidence>
<dbReference type="STRING" id="1760988.SAMN02949497_1335"/>
<evidence type="ECO:0000256" key="3">
    <source>
        <dbReference type="ARBA" id="ARBA00022737"/>
    </source>
</evidence>
<dbReference type="PANTHER" id="PTHR32479:SF17">
    <property type="entry name" value="GLYCOLATE OXIDASE IRON-SULFUR SUBUNIT"/>
    <property type="match status" value="1"/>
</dbReference>
<feature type="domain" description="4Fe-4S ferredoxin-type" evidence="7">
    <location>
        <begin position="66"/>
        <end position="89"/>
    </location>
</feature>
<dbReference type="PROSITE" id="PS00198">
    <property type="entry name" value="4FE4S_FER_1"/>
    <property type="match status" value="1"/>
</dbReference>
<dbReference type="EMBL" id="FXAM01000001">
    <property type="protein sequence ID" value="SMF94033.1"/>
    <property type="molecule type" value="Genomic_DNA"/>
</dbReference>
<dbReference type="InterPro" id="IPR009051">
    <property type="entry name" value="Helical_ferredxn"/>
</dbReference>
<organism evidence="8 9">
    <name type="scientific">Methylomagnum ishizawai</name>
    <dbReference type="NCBI Taxonomy" id="1760988"/>
    <lineage>
        <taxon>Bacteria</taxon>
        <taxon>Pseudomonadati</taxon>
        <taxon>Pseudomonadota</taxon>
        <taxon>Gammaproteobacteria</taxon>
        <taxon>Methylococcales</taxon>
        <taxon>Methylococcaceae</taxon>
        <taxon>Methylomagnum</taxon>
    </lineage>
</organism>
<dbReference type="InterPro" id="IPR012257">
    <property type="entry name" value="Glc_ox_4Fe-4S"/>
</dbReference>
<keyword evidence="1 6" id="KW-0004">4Fe-4S</keyword>
<comment type="catalytic activity">
    <reaction evidence="6">
        <text>(R)-lactate + A = pyruvate + AH2</text>
        <dbReference type="Rhea" id="RHEA:15089"/>
        <dbReference type="ChEBI" id="CHEBI:13193"/>
        <dbReference type="ChEBI" id="CHEBI:15361"/>
        <dbReference type="ChEBI" id="CHEBI:16004"/>
        <dbReference type="ChEBI" id="CHEBI:17499"/>
    </reaction>
</comment>
<dbReference type="GO" id="GO:0046872">
    <property type="term" value="F:metal ion binding"/>
    <property type="evidence" value="ECO:0007669"/>
    <property type="project" value="UniProtKB-UniRule"/>
</dbReference>
<dbReference type="GO" id="GO:0019154">
    <property type="term" value="F:glycolate dehydrogenase activity"/>
    <property type="evidence" value="ECO:0007669"/>
    <property type="project" value="UniProtKB-EC"/>
</dbReference>
<comment type="function">
    <text evidence="6">Component of a complex that catalyzes the oxidation of glycolate to glyoxylate.</text>
</comment>
<feature type="domain" description="4Fe-4S ferredoxin-type" evidence="7">
    <location>
        <begin position="16"/>
        <end position="45"/>
    </location>
</feature>
<dbReference type="InterPro" id="IPR004017">
    <property type="entry name" value="Cys_rich_dom"/>
</dbReference>
<evidence type="ECO:0000259" key="7">
    <source>
        <dbReference type="PROSITE" id="PS51379"/>
    </source>
</evidence>
<dbReference type="OrthoDB" id="9765258at2"/>
<dbReference type="Proteomes" id="UP000192923">
    <property type="component" value="Unassembled WGS sequence"/>
</dbReference>
<keyword evidence="3" id="KW-0677">Repeat</keyword>
<evidence type="ECO:0000256" key="6">
    <source>
        <dbReference type="PIRNR" id="PIRNR000139"/>
    </source>
</evidence>
<dbReference type="Pfam" id="PF13183">
    <property type="entry name" value="Fer4_8"/>
    <property type="match status" value="1"/>
</dbReference>
<dbReference type="InterPro" id="IPR017896">
    <property type="entry name" value="4Fe4S_Fe-S-bd"/>
</dbReference>
<comment type="cofactor">
    <cofactor evidence="6">
        <name>[4Fe-4S] cluster</name>
        <dbReference type="ChEBI" id="CHEBI:49883"/>
    </cofactor>
    <text evidence="6">Binds 2 [4Fe-4S] clusters.</text>
</comment>
<keyword evidence="6" id="KW-0813">Transport</keyword>
<dbReference type="AlphaFoldDB" id="A0A1Y6CZN0"/>
<dbReference type="Pfam" id="PF02754">
    <property type="entry name" value="CCG"/>
    <property type="match status" value="2"/>
</dbReference>
<dbReference type="RefSeq" id="WP_085211065.1">
    <property type="nucleotide sequence ID" value="NZ_FXAM01000001.1"/>
</dbReference>
<reference evidence="8 9" key="1">
    <citation type="submission" date="2016-12" db="EMBL/GenBank/DDBJ databases">
        <authorList>
            <person name="Song W.-J."/>
            <person name="Kurnit D.M."/>
        </authorList>
    </citation>
    <scope>NUCLEOTIDE SEQUENCE [LARGE SCALE GENOMIC DNA]</scope>
    <source>
        <strain evidence="8 9">175</strain>
    </source>
</reference>
<keyword evidence="9" id="KW-1185">Reference proteome</keyword>
<comment type="catalytic activity">
    <reaction evidence="6">
        <text>glycolate + A = glyoxylate + AH2</text>
        <dbReference type="Rhea" id="RHEA:21264"/>
        <dbReference type="ChEBI" id="CHEBI:13193"/>
        <dbReference type="ChEBI" id="CHEBI:17499"/>
        <dbReference type="ChEBI" id="CHEBI:29805"/>
        <dbReference type="ChEBI" id="CHEBI:36655"/>
        <dbReference type="EC" id="1.1.99.14"/>
    </reaction>
</comment>
<name>A0A1Y6CZN0_9GAMM</name>